<evidence type="ECO:0000313" key="5">
    <source>
        <dbReference type="Proteomes" id="UP001642405"/>
    </source>
</evidence>
<dbReference type="Pfam" id="PF06985">
    <property type="entry name" value="HET"/>
    <property type="match status" value="1"/>
</dbReference>
<reference evidence="4 5" key="1">
    <citation type="submission" date="2024-01" db="EMBL/GenBank/DDBJ databases">
        <authorList>
            <person name="Allen C."/>
            <person name="Tagirdzhanova G."/>
        </authorList>
    </citation>
    <scope>NUCLEOTIDE SEQUENCE [LARGE SCALE GENOMIC DNA]</scope>
</reference>
<evidence type="ECO:0000313" key="4">
    <source>
        <dbReference type="EMBL" id="CAK7210901.1"/>
    </source>
</evidence>
<evidence type="ECO:0000259" key="2">
    <source>
        <dbReference type="Pfam" id="PF06985"/>
    </source>
</evidence>
<dbReference type="PANTHER" id="PTHR10622">
    <property type="entry name" value="HET DOMAIN-CONTAINING PROTEIN"/>
    <property type="match status" value="1"/>
</dbReference>
<evidence type="ECO:0000256" key="1">
    <source>
        <dbReference type="SAM" id="MobiDB-lite"/>
    </source>
</evidence>
<dbReference type="InterPro" id="IPR058525">
    <property type="entry name" value="DUF8212"/>
</dbReference>
<dbReference type="PANTHER" id="PTHR10622:SF10">
    <property type="entry name" value="HET DOMAIN-CONTAINING PROTEIN"/>
    <property type="match status" value="1"/>
</dbReference>
<feature type="domain" description="DUF8212" evidence="3">
    <location>
        <begin position="218"/>
        <end position="255"/>
    </location>
</feature>
<keyword evidence="5" id="KW-1185">Reference proteome</keyword>
<evidence type="ECO:0008006" key="6">
    <source>
        <dbReference type="Google" id="ProtNLM"/>
    </source>
</evidence>
<evidence type="ECO:0000259" key="3">
    <source>
        <dbReference type="Pfam" id="PF26640"/>
    </source>
</evidence>
<sequence length="739" mass="82936">MRLINTSSLEFEEYYPPNVPPYAILSHRWGPSEVTFQDFQSKSRKSRDGYTKIMNMVRLARDLKHKFIWVDTCCIDKTNNSELSEAINSMYQWYRDAAVCVAFLEDVPRDAPNKKLFESRWFTRGWTLQELVAPRHVFFYDADWVSRGPKTGFVNEIRKRTNIPHRILAGLAEPSSYSLARRMSWASGRETTRIEDIAYCLLGILNVNMPLLYGEGKRAFRRLQEEILRHQSDMTIFAWQLPQDAVPSIQAADTTAGNGNGNGAGSSMMVPVPVTSKQSSGFRPGSPGNAAGRASPASPASLATQRAVLPATPSLTEKTARTEKGKNRSVSPSTSATSSTSRAATSAKPPMVSKAVPSPGASTVAVTTPTAAHMKPKRTQYCLFAPSPESFSGFGSLHPFMDNAEGFTVTNRGIFVSGSMYLRLVSKRSADDKSPRTNHYLLLLGTQNGLYIGIYLIKVGPNQFQRDWDAGIAGLKEEDVMMLQGFLVHDWYILIDSASLSTTKMLRQSAVHIPTKGHGNDYVRLKDMAPTHLWDVQDRLFLRPKAYAWTRYDMVLAVKCAVIMRNTNFEVPDTPDAIAISKHVTFVVLCRYRLQKFDPKFIVFLEEEYPRETDMLMMRRTPDNSLLWSDLDVFCPQLAKLPNHVMVDVGEKSARTGEWRSSWYCISAFSVKEKADFEYDEPELFKVYFDVEHDKNYHPVAAKAAYESGAEVYEKAHGKLPVDRKPGGLAGIRDAPTSQ</sequence>
<feature type="region of interest" description="Disordered" evidence="1">
    <location>
        <begin position="251"/>
        <end position="362"/>
    </location>
</feature>
<organism evidence="4 5">
    <name type="scientific">Sporothrix curviconia</name>
    <dbReference type="NCBI Taxonomy" id="1260050"/>
    <lineage>
        <taxon>Eukaryota</taxon>
        <taxon>Fungi</taxon>
        <taxon>Dikarya</taxon>
        <taxon>Ascomycota</taxon>
        <taxon>Pezizomycotina</taxon>
        <taxon>Sordariomycetes</taxon>
        <taxon>Sordariomycetidae</taxon>
        <taxon>Ophiostomatales</taxon>
        <taxon>Ophiostomataceae</taxon>
        <taxon>Sporothrix</taxon>
    </lineage>
</organism>
<feature type="compositionally biased region" description="Low complexity" evidence="1">
    <location>
        <begin position="329"/>
        <end position="347"/>
    </location>
</feature>
<dbReference type="Proteomes" id="UP001642405">
    <property type="component" value="Unassembled WGS sequence"/>
</dbReference>
<dbReference type="EMBL" id="CAWUHB010000003">
    <property type="protein sequence ID" value="CAK7210901.1"/>
    <property type="molecule type" value="Genomic_DNA"/>
</dbReference>
<protein>
    <recommendedName>
        <fullName evidence="6">Heterokaryon incompatibility domain-containing protein</fullName>
    </recommendedName>
</protein>
<dbReference type="InterPro" id="IPR010730">
    <property type="entry name" value="HET"/>
</dbReference>
<proteinExistence type="predicted"/>
<feature type="compositionally biased region" description="Low complexity" evidence="1">
    <location>
        <begin position="284"/>
        <end position="303"/>
    </location>
</feature>
<accession>A0ABP0AUG2</accession>
<dbReference type="Pfam" id="PF26640">
    <property type="entry name" value="DUF8212"/>
    <property type="match status" value="1"/>
</dbReference>
<feature type="domain" description="Heterokaryon incompatibility" evidence="2">
    <location>
        <begin position="22"/>
        <end position="106"/>
    </location>
</feature>
<comment type="caution">
    <text evidence="4">The sequence shown here is derived from an EMBL/GenBank/DDBJ whole genome shotgun (WGS) entry which is preliminary data.</text>
</comment>
<gene>
    <name evidence="4" type="ORF">SCUCBS95973_000949</name>
</gene>
<name>A0ABP0AUG2_9PEZI</name>